<comment type="caution">
    <text evidence="1">The sequence shown here is derived from an EMBL/GenBank/DDBJ whole genome shotgun (WGS) entry which is preliminary data.</text>
</comment>
<sequence length="124" mass="13854">MPSFEIVIYRYVVDEDDQQDRFISTTNNVVDPCYDLVGLAQINLGMGFQLGQKIVALLSFSLWAKTPSSFSLPLHSPFHLRHRSPSTTPPRTTPSLRTPHCPSPSCSHLTHPLLQAITCTLADY</sequence>
<gene>
    <name evidence="1" type="ORF">VNO78_15820</name>
</gene>
<name>A0AAN9SGQ9_PSOTE</name>
<accession>A0AAN9SGQ9</accession>
<evidence type="ECO:0000313" key="1">
    <source>
        <dbReference type="EMBL" id="KAK7395269.1"/>
    </source>
</evidence>
<proteinExistence type="predicted"/>
<protein>
    <submittedName>
        <fullName evidence="1">Uncharacterized protein</fullName>
    </submittedName>
</protein>
<reference evidence="1 2" key="1">
    <citation type="submission" date="2024-01" db="EMBL/GenBank/DDBJ databases">
        <title>The genomes of 5 underutilized Papilionoideae crops provide insights into root nodulation and disease resistanc.</title>
        <authorList>
            <person name="Jiang F."/>
        </authorList>
    </citation>
    <scope>NUCLEOTIDE SEQUENCE [LARGE SCALE GENOMIC DNA]</scope>
    <source>
        <strain evidence="1">DUOXIRENSHENG_FW03</strain>
        <tissue evidence="1">Leaves</tissue>
    </source>
</reference>
<keyword evidence="2" id="KW-1185">Reference proteome</keyword>
<dbReference type="Proteomes" id="UP001386955">
    <property type="component" value="Unassembled WGS sequence"/>
</dbReference>
<organism evidence="1 2">
    <name type="scientific">Psophocarpus tetragonolobus</name>
    <name type="common">Winged bean</name>
    <name type="synonym">Dolichos tetragonolobus</name>
    <dbReference type="NCBI Taxonomy" id="3891"/>
    <lineage>
        <taxon>Eukaryota</taxon>
        <taxon>Viridiplantae</taxon>
        <taxon>Streptophyta</taxon>
        <taxon>Embryophyta</taxon>
        <taxon>Tracheophyta</taxon>
        <taxon>Spermatophyta</taxon>
        <taxon>Magnoliopsida</taxon>
        <taxon>eudicotyledons</taxon>
        <taxon>Gunneridae</taxon>
        <taxon>Pentapetalae</taxon>
        <taxon>rosids</taxon>
        <taxon>fabids</taxon>
        <taxon>Fabales</taxon>
        <taxon>Fabaceae</taxon>
        <taxon>Papilionoideae</taxon>
        <taxon>50 kb inversion clade</taxon>
        <taxon>NPAAA clade</taxon>
        <taxon>indigoferoid/millettioid clade</taxon>
        <taxon>Phaseoleae</taxon>
        <taxon>Psophocarpus</taxon>
    </lineage>
</organism>
<dbReference type="EMBL" id="JAYMYS010000004">
    <property type="protein sequence ID" value="KAK7395269.1"/>
    <property type="molecule type" value="Genomic_DNA"/>
</dbReference>
<dbReference type="AlphaFoldDB" id="A0AAN9SGQ9"/>
<evidence type="ECO:0000313" key="2">
    <source>
        <dbReference type="Proteomes" id="UP001386955"/>
    </source>
</evidence>